<dbReference type="SUPFAM" id="SSF47781">
    <property type="entry name" value="RuvA domain 2-like"/>
    <property type="match status" value="1"/>
</dbReference>
<dbReference type="InterPro" id="IPR004509">
    <property type="entry name" value="Competence_ComEA_HhH"/>
</dbReference>
<dbReference type="EMBL" id="LXEW01000040">
    <property type="protein sequence ID" value="OAT49700.1"/>
    <property type="molecule type" value="Genomic_DNA"/>
</dbReference>
<dbReference type="InterPro" id="IPR010994">
    <property type="entry name" value="RuvA_2-like"/>
</dbReference>
<dbReference type="PATRIC" id="fig|1354272.4.peg.2926"/>
<evidence type="ECO:0000313" key="2">
    <source>
        <dbReference type="EMBL" id="OAT49700.1"/>
    </source>
</evidence>
<dbReference type="NCBIfam" id="TIGR00426">
    <property type="entry name" value="competence protein ComEA helix-hairpin-helix repeat region"/>
    <property type="match status" value="1"/>
</dbReference>
<feature type="signal peptide" evidence="1">
    <location>
        <begin position="1"/>
        <end position="29"/>
    </location>
</feature>
<dbReference type="PANTHER" id="PTHR21180:SF32">
    <property type="entry name" value="ENDONUCLEASE_EXONUCLEASE_PHOSPHATASE FAMILY DOMAIN-CONTAINING PROTEIN 1"/>
    <property type="match status" value="1"/>
</dbReference>
<dbReference type="Pfam" id="PF12836">
    <property type="entry name" value="HHH_3"/>
    <property type="match status" value="1"/>
</dbReference>
<evidence type="ECO:0000256" key="1">
    <source>
        <dbReference type="SAM" id="SignalP"/>
    </source>
</evidence>
<dbReference type="PANTHER" id="PTHR21180">
    <property type="entry name" value="ENDONUCLEASE/EXONUCLEASE/PHOSPHATASE FAMILY DOMAIN-CONTAINING PROTEIN 1"/>
    <property type="match status" value="1"/>
</dbReference>
<accession>A0A1B7JP88</accession>
<gene>
    <name evidence="2" type="ORF">M998_2864</name>
</gene>
<organism evidence="2 3">
    <name type="scientific">Providencia heimbachae ATCC 35613</name>
    <dbReference type="NCBI Taxonomy" id="1354272"/>
    <lineage>
        <taxon>Bacteria</taxon>
        <taxon>Pseudomonadati</taxon>
        <taxon>Pseudomonadota</taxon>
        <taxon>Gammaproteobacteria</taxon>
        <taxon>Enterobacterales</taxon>
        <taxon>Morganellaceae</taxon>
        <taxon>Providencia</taxon>
    </lineage>
</organism>
<dbReference type="InterPro" id="IPR051675">
    <property type="entry name" value="Endo/Exo/Phosphatase_dom_1"/>
</dbReference>
<dbReference type="Proteomes" id="UP000078224">
    <property type="component" value="Unassembled WGS sequence"/>
</dbReference>
<dbReference type="GO" id="GO:0015628">
    <property type="term" value="P:protein secretion by the type II secretion system"/>
    <property type="evidence" value="ECO:0007669"/>
    <property type="project" value="TreeGrafter"/>
</dbReference>
<dbReference type="Gene3D" id="1.10.150.280">
    <property type="entry name" value="AF1531-like domain"/>
    <property type="match status" value="1"/>
</dbReference>
<keyword evidence="3" id="KW-1185">Reference proteome</keyword>
<proteinExistence type="predicted"/>
<evidence type="ECO:0000313" key="3">
    <source>
        <dbReference type="Proteomes" id="UP000078224"/>
    </source>
</evidence>
<sequence>MLWRKRIKKGLGAVLVLSMLFPFSSSVLAKKIDTEKPTSAAIQKKEVGNERGLSDTVNINHASADELAQKLNGIGAQKAKAIVEYREKYGAFNSIESILEVQGIGPAFLEKNRDKLAF</sequence>
<dbReference type="GO" id="GO:0015627">
    <property type="term" value="C:type II protein secretion system complex"/>
    <property type="evidence" value="ECO:0007669"/>
    <property type="project" value="TreeGrafter"/>
</dbReference>
<feature type="chain" id="PRO_5008595365" evidence="1">
    <location>
        <begin position="30"/>
        <end position="118"/>
    </location>
</feature>
<reference evidence="2 3" key="1">
    <citation type="submission" date="2016-04" db="EMBL/GenBank/DDBJ databases">
        <title>ATOL: Assembling a taxonomically balanced genome-scale reconstruction of the evolutionary history of the Enterobacteriaceae.</title>
        <authorList>
            <person name="Plunkett G.III."/>
            <person name="Neeno-Eckwall E.C."/>
            <person name="Glasner J.D."/>
            <person name="Perna N.T."/>
        </authorList>
    </citation>
    <scope>NUCLEOTIDE SEQUENCE [LARGE SCALE GENOMIC DNA]</scope>
    <source>
        <strain evidence="2 3">ATCC 35613</strain>
    </source>
</reference>
<comment type="caution">
    <text evidence="2">The sequence shown here is derived from an EMBL/GenBank/DDBJ whole genome shotgun (WGS) entry which is preliminary data.</text>
</comment>
<dbReference type="RefSeq" id="WP_068909456.1">
    <property type="nucleotide sequence ID" value="NZ_LXEW01000040.1"/>
</dbReference>
<dbReference type="OrthoDB" id="7510573at2"/>
<keyword evidence="1" id="KW-0732">Signal</keyword>
<dbReference type="AlphaFoldDB" id="A0A1B7JP88"/>
<protein>
    <submittedName>
        <fullName evidence="2">DNA uptake protein</fullName>
    </submittedName>
</protein>
<name>A0A1B7JP88_9GAMM</name>